<keyword evidence="11 16" id="KW-0670">Pyruvate</keyword>
<accession>A0ABN7ZGW9</accession>
<dbReference type="EMBL" id="CAJZAF010000034">
    <property type="protein sequence ID" value="CAG9183344.1"/>
    <property type="molecule type" value="Genomic_DNA"/>
</dbReference>
<keyword evidence="17" id="KW-1185">Reference proteome</keyword>
<keyword evidence="4 13" id="KW-0808">Transferase</keyword>
<dbReference type="Gene3D" id="3.20.20.60">
    <property type="entry name" value="Phosphoenolpyruvate-binding domains"/>
    <property type="match status" value="1"/>
</dbReference>
<dbReference type="NCBIfam" id="NF004491">
    <property type="entry name" value="PRK05826.1"/>
    <property type="match status" value="1"/>
</dbReference>
<dbReference type="PRINTS" id="PR01050">
    <property type="entry name" value="PYRUVTKNASE"/>
</dbReference>
<evidence type="ECO:0000256" key="2">
    <source>
        <dbReference type="ARBA" id="ARBA00008663"/>
    </source>
</evidence>
<gene>
    <name evidence="16" type="primary">ttuE_2</name>
    <name evidence="16" type="ORF">LMG23994_05121</name>
</gene>
<dbReference type="InterPro" id="IPR015806">
    <property type="entry name" value="Pyrv_Knase_insert_dom_sf"/>
</dbReference>
<dbReference type="InterPro" id="IPR001697">
    <property type="entry name" value="Pyr_Knase"/>
</dbReference>
<proteinExistence type="inferred from homology"/>
<evidence type="ECO:0000256" key="3">
    <source>
        <dbReference type="ARBA" id="ARBA00012142"/>
    </source>
</evidence>
<dbReference type="Proteomes" id="UP000701702">
    <property type="component" value="Unassembled WGS sequence"/>
</dbReference>
<evidence type="ECO:0000256" key="7">
    <source>
        <dbReference type="ARBA" id="ARBA00022777"/>
    </source>
</evidence>
<evidence type="ECO:0000256" key="1">
    <source>
        <dbReference type="ARBA" id="ARBA00004997"/>
    </source>
</evidence>
<dbReference type="NCBIfam" id="NF004886">
    <property type="entry name" value="PRK06247.1"/>
    <property type="match status" value="1"/>
</dbReference>
<dbReference type="Pfam" id="PF00224">
    <property type="entry name" value="PK"/>
    <property type="match status" value="1"/>
</dbReference>
<organism evidence="16 17">
    <name type="scientific">Cupriavidus pinatubonensis</name>
    <dbReference type="NCBI Taxonomy" id="248026"/>
    <lineage>
        <taxon>Bacteria</taxon>
        <taxon>Pseudomonadati</taxon>
        <taxon>Pseudomonadota</taxon>
        <taxon>Betaproteobacteria</taxon>
        <taxon>Burkholderiales</taxon>
        <taxon>Burkholderiaceae</taxon>
        <taxon>Cupriavidus</taxon>
    </lineage>
</organism>
<keyword evidence="10 13" id="KW-0324">Glycolysis</keyword>
<evidence type="ECO:0000256" key="13">
    <source>
        <dbReference type="RuleBase" id="RU000504"/>
    </source>
</evidence>
<evidence type="ECO:0000256" key="9">
    <source>
        <dbReference type="ARBA" id="ARBA00022842"/>
    </source>
</evidence>
<evidence type="ECO:0000313" key="16">
    <source>
        <dbReference type="EMBL" id="CAG9183344.1"/>
    </source>
</evidence>
<dbReference type="Gene3D" id="2.40.33.10">
    <property type="entry name" value="PK beta-barrel domain-like"/>
    <property type="match status" value="1"/>
</dbReference>
<keyword evidence="5" id="KW-0479">Metal-binding</keyword>
<reference evidence="16 17" key="1">
    <citation type="submission" date="2021-08" db="EMBL/GenBank/DDBJ databases">
        <authorList>
            <person name="Peeters C."/>
        </authorList>
    </citation>
    <scope>NUCLEOTIDE SEQUENCE [LARGE SCALE GENOMIC DNA]</scope>
    <source>
        <strain evidence="16 17">LMG 23994</strain>
    </source>
</reference>
<comment type="pathway">
    <text evidence="1 13">Carbohydrate degradation; glycolysis; pyruvate from D-glyceraldehyde 3-phosphate: step 5/5.</text>
</comment>
<dbReference type="NCBIfam" id="NF004978">
    <property type="entry name" value="PRK06354.1"/>
    <property type="match status" value="1"/>
</dbReference>
<evidence type="ECO:0000256" key="12">
    <source>
        <dbReference type="NCBIfam" id="TIGR01064"/>
    </source>
</evidence>
<evidence type="ECO:0000259" key="14">
    <source>
        <dbReference type="Pfam" id="PF00224"/>
    </source>
</evidence>
<evidence type="ECO:0000256" key="5">
    <source>
        <dbReference type="ARBA" id="ARBA00022723"/>
    </source>
</evidence>
<dbReference type="Gene3D" id="3.40.1380.20">
    <property type="entry name" value="Pyruvate kinase, C-terminal domain"/>
    <property type="match status" value="1"/>
</dbReference>
<dbReference type="SUPFAM" id="SSF51621">
    <property type="entry name" value="Phosphoenolpyruvate/pyruvate domain"/>
    <property type="match status" value="1"/>
</dbReference>
<comment type="similarity">
    <text evidence="2 13">Belongs to the pyruvate kinase family.</text>
</comment>
<feature type="domain" description="Pyruvate kinase barrel" evidence="14">
    <location>
        <begin position="7"/>
        <end position="324"/>
    </location>
</feature>
<dbReference type="GO" id="GO:0016301">
    <property type="term" value="F:kinase activity"/>
    <property type="evidence" value="ECO:0007669"/>
    <property type="project" value="UniProtKB-KW"/>
</dbReference>
<evidence type="ECO:0000256" key="10">
    <source>
        <dbReference type="ARBA" id="ARBA00023152"/>
    </source>
</evidence>
<dbReference type="InterPro" id="IPR015813">
    <property type="entry name" value="Pyrv/PenolPyrv_kinase-like_dom"/>
</dbReference>
<evidence type="ECO:0000256" key="11">
    <source>
        <dbReference type="ARBA" id="ARBA00023317"/>
    </source>
</evidence>
<evidence type="ECO:0000313" key="17">
    <source>
        <dbReference type="Proteomes" id="UP000701702"/>
    </source>
</evidence>
<keyword evidence="8" id="KW-0067">ATP-binding</keyword>
<keyword evidence="9 13" id="KW-0460">Magnesium</keyword>
<dbReference type="NCBIfam" id="TIGR01064">
    <property type="entry name" value="pyruv_kin"/>
    <property type="match status" value="1"/>
</dbReference>
<dbReference type="InterPro" id="IPR015793">
    <property type="entry name" value="Pyrv_Knase_brl"/>
</dbReference>
<name>A0ABN7ZGW9_9BURK</name>
<protein>
    <recommendedName>
        <fullName evidence="3 12">Pyruvate kinase</fullName>
        <ecNumber evidence="3 12">2.7.1.40</ecNumber>
    </recommendedName>
</protein>
<keyword evidence="7 13" id="KW-0418">Kinase</keyword>
<evidence type="ECO:0000256" key="8">
    <source>
        <dbReference type="ARBA" id="ARBA00022840"/>
    </source>
</evidence>
<dbReference type="RefSeq" id="WP_224007551.1">
    <property type="nucleotide sequence ID" value="NZ_CAJZAF010000034.1"/>
</dbReference>
<dbReference type="PANTHER" id="PTHR11817">
    <property type="entry name" value="PYRUVATE KINASE"/>
    <property type="match status" value="1"/>
</dbReference>
<dbReference type="SUPFAM" id="SSF52935">
    <property type="entry name" value="PK C-terminal domain-like"/>
    <property type="match status" value="1"/>
</dbReference>
<dbReference type="SUPFAM" id="SSF50800">
    <property type="entry name" value="PK beta-barrel domain-like"/>
    <property type="match status" value="1"/>
</dbReference>
<keyword evidence="6" id="KW-0547">Nucleotide-binding</keyword>
<evidence type="ECO:0000256" key="4">
    <source>
        <dbReference type="ARBA" id="ARBA00022679"/>
    </source>
</evidence>
<dbReference type="EC" id="2.7.1.40" evidence="3 12"/>
<sequence>MKFRRERHTKIVATLGPASSTPEAILQLVHAGADTFRLNFSHGSHDDHANRLRMIRKVEEVVERPIGVLMDLQGPKLRLGTFENGSARLCVGNRFRLELSAVTGKDHVAHLPHPEIFEALSVGNALLVDDGRIRLRVVERGPDFADTVVEVGGTVSDRKGVNVPDCALNLSALTPKDRRDLSYGLSLGVDWVALSFVQSSKDIEEVRAIVGDSVGIMAKIEKPAALGDIAAIVAASDAIMVARGDLGVELPPEEVPTIQKRLTRLCREAGKPIVVATQMLESMVTSPAPTRAEASDVATAVYDGVDAVMLSAESASGAYPIDAVQIMARIIRNTEKDKLQRDTMGAIAATRLAVATDAIGAAIRTVAEVLPLSACVTYTLSGASALRVAHERPNVPIVGMTPKLETARRLALVWGVHAVHGNDAESVEDMVASATEVAAAEGFEPEHRPFAIVAGMPFGTPGSTNLLRLVFPTPNQLH</sequence>
<evidence type="ECO:0000256" key="6">
    <source>
        <dbReference type="ARBA" id="ARBA00022741"/>
    </source>
</evidence>
<dbReference type="InterPro" id="IPR040442">
    <property type="entry name" value="Pyrv_kinase-like_dom_sf"/>
</dbReference>
<evidence type="ECO:0000259" key="15">
    <source>
        <dbReference type="Pfam" id="PF02887"/>
    </source>
</evidence>
<dbReference type="Pfam" id="PF02887">
    <property type="entry name" value="PK_C"/>
    <property type="match status" value="1"/>
</dbReference>
<dbReference type="InterPro" id="IPR036918">
    <property type="entry name" value="Pyrv_Knase_C_sf"/>
</dbReference>
<feature type="domain" description="Pyruvate kinase C-terminal" evidence="15">
    <location>
        <begin position="357"/>
        <end position="469"/>
    </location>
</feature>
<dbReference type="GO" id="GO:0004743">
    <property type="term" value="F:pyruvate kinase activity"/>
    <property type="evidence" value="ECO:0007669"/>
    <property type="project" value="UniProtKB-EC"/>
</dbReference>
<dbReference type="InterPro" id="IPR015795">
    <property type="entry name" value="Pyrv_Knase_C"/>
</dbReference>
<dbReference type="InterPro" id="IPR011037">
    <property type="entry name" value="Pyrv_Knase-like_insert_dom_sf"/>
</dbReference>
<comment type="catalytic activity">
    <reaction evidence="13">
        <text>pyruvate + ATP = phosphoenolpyruvate + ADP + H(+)</text>
        <dbReference type="Rhea" id="RHEA:18157"/>
        <dbReference type="ChEBI" id="CHEBI:15361"/>
        <dbReference type="ChEBI" id="CHEBI:15378"/>
        <dbReference type="ChEBI" id="CHEBI:30616"/>
        <dbReference type="ChEBI" id="CHEBI:58702"/>
        <dbReference type="ChEBI" id="CHEBI:456216"/>
        <dbReference type="EC" id="2.7.1.40"/>
    </reaction>
</comment>
<comment type="caution">
    <text evidence="16">The sequence shown here is derived from an EMBL/GenBank/DDBJ whole genome shotgun (WGS) entry which is preliminary data.</text>
</comment>